<dbReference type="SUPFAM" id="SSF141868">
    <property type="entry name" value="EAL domain-like"/>
    <property type="match status" value="1"/>
</dbReference>
<evidence type="ECO:0000259" key="1">
    <source>
        <dbReference type="PROSITE" id="PS50883"/>
    </source>
</evidence>
<reference evidence="2" key="1">
    <citation type="submission" date="2016-10" db="EMBL/GenBank/DDBJ databases">
        <authorList>
            <person name="de Groot N.N."/>
        </authorList>
    </citation>
    <scope>NUCLEOTIDE SEQUENCE</scope>
</reference>
<dbReference type="EMBL" id="FPHF01000027">
    <property type="protein sequence ID" value="SFV54276.1"/>
    <property type="molecule type" value="Genomic_DNA"/>
</dbReference>
<dbReference type="SMART" id="SM00052">
    <property type="entry name" value="EAL"/>
    <property type="match status" value="1"/>
</dbReference>
<organism evidence="2">
    <name type="scientific">hydrothermal vent metagenome</name>
    <dbReference type="NCBI Taxonomy" id="652676"/>
    <lineage>
        <taxon>unclassified sequences</taxon>
        <taxon>metagenomes</taxon>
        <taxon>ecological metagenomes</taxon>
    </lineage>
</organism>
<dbReference type="Pfam" id="PF00563">
    <property type="entry name" value="EAL"/>
    <property type="match status" value="1"/>
</dbReference>
<name>A0A1W1BL80_9ZZZZ</name>
<dbReference type="PANTHER" id="PTHR33121:SF76">
    <property type="entry name" value="SIGNALING PROTEIN"/>
    <property type="match status" value="1"/>
</dbReference>
<dbReference type="InterPro" id="IPR035919">
    <property type="entry name" value="EAL_sf"/>
</dbReference>
<dbReference type="CDD" id="cd01948">
    <property type="entry name" value="EAL"/>
    <property type="match status" value="1"/>
</dbReference>
<feature type="domain" description="EAL" evidence="1">
    <location>
        <begin position="1"/>
        <end position="239"/>
    </location>
</feature>
<sequence>MTITKSEITSIMATGNYGVCYEPIKETHGLKTIAYEALSRFKHKEKMVTPDIFFKAVHQDVDLFFYIESTLKKFQLKNRIQEKKLFLNLDPDVSITETQIEFWVELLHKSRDIVIEIIENSDEENVEDIKHFMEWLEMYKLPFAYDDFGKPNTLFFASLLHKSNYLKLDIYYLRTIRENPAYIEMLKGVVNFAKLKSQYTILEGVETLEDLRVAQDLGIDYVQGYLFKQEFVSIWNNKD</sequence>
<proteinExistence type="predicted"/>
<dbReference type="Gene3D" id="3.20.20.450">
    <property type="entry name" value="EAL domain"/>
    <property type="match status" value="1"/>
</dbReference>
<dbReference type="InterPro" id="IPR001633">
    <property type="entry name" value="EAL_dom"/>
</dbReference>
<dbReference type="PANTHER" id="PTHR33121">
    <property type="entry name" value="CYCLIC DI-GMP PHOSPHODIESTERASE PDEF"/>
    <property type="match status" value="1"/>
</dbReference>
<accession>A0A1W1BL80</accession>
<protein>
    <submittedName>
        <fullName evidence="2">EAL domain</fullName>
    </submittedName>
</protein>
<dbReference type="AlphaFoldDB" id="A0A1W1BL80"/>
<dbReference type="InterPro" id="IPR050706">
    <property type="entry name" value="Cyclic-di-GMP_PDE-like"/>
</dbReference>
<dbReference type="PROSITE" id="PS50883">
    <property type="entry name" value="EAL"/>
    <property type="match status" value="1"/>
</dbReference>
<evidence type="ECO:0000313" key="2">
    <source>
        <dbReference type="EMBL" id="SFV54276.1"/>
    </source>
</evidence>
<dbReference type="GO" id="GO:0071111">
    <property type="term" value="F:cyclic-guanylate-specific phosphodiesterase activity"/>
    <property type="evidence" value="ECO:0007669"/>
    <property type="project" value="InterPro"/>
</dbReference>
<gene>
    <name evidence="2" type="ORF">MNB_SM-4-339</name>
</gene>